<accession>A0ABN7PBB6</accession>
<reference evidence="1" key="1">
    <citation type="submission" date="2021-03" db="EMBL/GenBank/DDBJ databases">
        <authorList>
            <person name="Tran Van P."/>
        </authorList>
    </citation>
    <scope>NUCLEOTIDE SEQUENCE</scope>
</reference>
<gene>
    <name evidence="1" type="ORF">TPAB3V08_LOCUS10907</name>
</gene>
<organism evidence="1 2">
    <name type="scientific">Timema podura</name>
    <name type="common">Walking stick</name>
    <dbReference type="NCBI Taxonomy" id="61482"/>
    <lineage>
        <taxon>Eukaryota</taxon>
        <taxon>Metazoa</taxon>
        <taxon>Ecdysozoa</taxon>
        <taxon>Arthropoda</taxon>
        <taxon>Hexapoda</taxon>
        <taxon>Insecta</taxon>
        <taxon>Pterygota</taxon>
        <taxon>Neoptera</taxon>
        <taxon>Polyneoptera</taxon>
        <taxon>Phasmatodea</taxon>
        <taxon>Timematodea</taxon>
        <taxon>Timematoidea</taxon>
        <taxon>Timematidae</taxon>
        <taxon>Timema</taxon>
    </lineage>
</organism>
<name>A0ABN7PBB6_TIMPD</name>
<evidence type="ECO:0000313" key="1">
    <source>
        <dbReference type="EMBL" id="CAG2063960.1"/>
    </source>
</evidence>
<keyword evidence="2" id="KW-1185">Reference proteome</keyword>
<sequence length="34" mass="4242">MSRLRIYKPIMTCLLLSHHVQTLYHWELKRRGFN</sequence>
<protein>
    <submittedName>
        <fullName evidence="1">Uncharacterized protein</fullName>
    </submittedName>
</protein>
<proteinExistence type="predicted"/>
<evidence type="ECO:0000313" key="2">
    <source>
        <dbReference type="Proteomes" id="UP001153148"/>
    </source>
</evidence>
<comment type="caution">
    <text evidence="1">The sequence shown here is derived from an EMBL/GenBank/DDBJ whole genome shotgun (WGS) entry which is preliminary data.</text>
</comment>
<dbReference type="Proteomes" id="UP001153148">
    <property type="component" value="Unassembled WGS sequence"/>
</dbReference>
<dbReference type="EMBL" id="CAJPIN010030361">
    <property type="protein sequence ID" value="CAG2063960.1"/>
    <property type="molecule type" value="Genomic_DNA"/>
</dbReference>